<dbReference type="AlphaFoldDB" id="A0A7J9LXS3"/>
<sequence>MILVKELDLDLGSRLRFKVGHHHWRIVPGEVRRPVIYHRPVLPPTGSTFDHCRLEKSRQHVLFWSSVFRSPSHFKPGRSRWKRFCPITPRMLEEAKWSKPDVAKKGGGAIKSCWRKASHVPGLRPTKEERQGADFILVKE</sequence>
<evidence type="ECO:0000313" key="2">
    <source>
        <dbReference type="Proteomes" id="UP000593576"/>
    </source>
</evidence>
<evidence type="ECO:0000313" key="1">
    <source>
        <dbReference type="EMBL" id="MBA0863603.1"/>
    </source>
</evidence>
<name>A0A7J9LXS3_GOSSC</name>
<protein>
    <submittedName>
        <fullName evidence="1">Uncharacterized protein</fullName>
    </submittedName>
</protein>
<keyword evidence="2" id="KW-1185">Reference proteome</keyword>
<proteinExistence type="predicted"/>
<dbReference type="Proteomes" id="UP000593576">
    <property type="component" value="Unassembled WGS sequence"/>
</dbReference>
<organism evidence="1 2">
    <name type="scientific">Gossypium schwendimanii</name>
    <name type="common">Cotton</name>
    <dbReference type="NCBI Taxonomy" id="34291"/>
    <lineage>
        <taxon>Eukaryota</taxon>
        <taxon>Viridiplantae</taxon>
        <taxon>Streptophyta</taxon>
        <taxon>Embryophyta</taxon>
        <taxon>Tracheophyta</taxon>
        <taxon>Spermatophyta</taxon>
        <taxon>Magnoliopsida</taxon>
        <taxon>eudicotyledons</taxon>
        <taxon>Gunneridae</taxon>
        <taxon>Pentapetalae</taxon>
        <taxon>rosids</taxon>
        <taxon>malvids</taxon>
        <taxon>Malvales</taxon>
        <taxon>Malvaceae</taxon>
        <taxon>Malvoideae</taxon>
        <taxon>Gossypium</taxon>
    </lineage>
</organism>
<dbReference type="OrthoDB" id="930623at2759"/>
<reference evidence="1 2" key="1">
    <citation type="journal article" date="2019" name="Genome Biol. Evol.">
        <title>Insights into the evolution of the New World diploid cottons (Gossypium, subgenus Houzingenia) based on genome sequencing.</title>
        <authorList>
            <person name="Grover C.E."/>
            <person name="Arick M.A. 2nd"/>
            <person name="Thrash A."/>
            <person name="Conover J.L."/>
            <person name="Sanders W.S."/>
            <person name="Peterson D.G."/>
            <person name="Frelichowski J.E."/>
            <person name="Scheffler J.A."/>
            <person name="Scheffler B.E."/>
            <person name="Wendel J.F."/>
        </authorList>
    </citation>
    <scope>NUCLEOTIDE SEQUENCE [LARGE SCALE GENOMIC DNA]</scope>
    <source>
        <strain evidence="1">1</strain>
        <tissue evidence="1">Leaf</tissue>
    </source>
</reference>
<comment type="caution">
    <text evidence="1">The sequence shown here is derived from an EMBL/GenBank/DDBJ whole genome shotgun (WGS) entry which is preliminary data.</text>
</comment>
<dbReference type="EMBL" id="JABFAF010000008">
    <property type="protein sequence ID" value="MBA0863603.1"/>
    <property type="molecule type" value="Genomic_DNA"/>
</dbReference>
<gene>
    <name evidence="1" type="ORF">Goshw_023500</name>
</gene>
<accession>A0A7J9LXS3</accession>